<name>A0A0B7HYS1_9FLAO</name>
<dbReference type="PANTHER" id="PTHR35532">
    <property type="entry name" value="SIMILAR TO POLYHYDROXYALKANOATE DEPOLYMERASE"/>
    <property type="match status" value="1"/>
</dbReference>
<keyword evidence="2" id="KW-0858">Xylan degradation</keyword>
<keyword evidence="2" id="KW-0378">Hydrolase</keyword>
<gene>
    <name evidence="2" type="ORF">CCAND38_500009</name>
</gene>
<accession>A0A0B7HYS1</accession>
<sequence length="350" mass="41660">MRLFFQFLSTVFVFSMTTLSAQSKPDPKTYIAYRVTEKIEIDGKDSELSWQKSEYTDDFIDIEEVKIPHFKTNVKMLYDDDYFYFFAKMEEPHIWATLKERDTVIFHNNDFEIFLDPDNDSHNYYEFEVNALNTVWDLFLTKPYRETNKVLDGWDINGLKSAVYVNGTLNNPSDIDTFWSVEIAIPWAAMREAHKQNNIPTNKFWRVNFSRVQWDFDLTNGRYDKKKDAYGKYLPEYNWVWSPQWKISMHEPELWGYVYFSDKIIGQKDSFELPKDESIKRYLYDLYHFSKKNSSQKLITETKKGTTIANKKIIPKFNTNPHFWNISVVSPFSGETIVIFQDGKVEVLKK</sequence>
<dbReference type="GO" id="GO:0004553">
    <property type="term" value="F:hydrolase activity, hydrolyzing O-glycosyl compounds"/>
    <property type="evidence" value="ECO:0007669"/>
    <property type="project" value="InterPro"/>
</dbReference>
<dbReference type="Gene3D" id="2.60.40.1190">
    <property type="match status" value="1"/>
</dbReference>
<keyword evidence="2" id="KW-0326">Glycosidase</keyword>
<dbReference type="CDD" id="cd09620">
    <property type="entry name" value="CBM9_like_3"/>
    <property type="match status" value="1"/>
</dbReference>
<dbReference type="InterPro" id="IPR010502">
    <property type="entry name" value="Carb-bd_dom_fam9"/>
</dbReference>
<dbReference type="PANTHER" id="PTHR35532:SF5">
    <property type="entry name" value="CARBOHYDRATE-BINDING DOMAIN-CONTAINING PROTEIN"/>
    <property type="match status" value="1"/>
</dbReference>
<feature type="domain" description="Carbohydrate-binding" evidence="1">
    <location>
        <begin position="41"/>
        <end position="195"/>
    </location>
</feature>
<proteinExistence type="predicted"/>
<dbReference type="Proteomes" id="UP000045051">
    <property type="component" value="Unassembled WGS sequence"/>
</dbReference>
<keyword evidence="2" id="KW-0119">Carbohydrate metabolism</keyword>
<keyword evidence="2" id="KW-0624">Polysaccharide degradation</keyword>
<dbReference type="EMBL" id="CDOI01000163">
    <property type="protein sequence ID" value="CEN47894.1"/>
    <property type="molecule type" value="Genomic_DNA"/>
</dbReference>
<dbReference type="Pfam" id="PF06452">
    <property type="entry name" value="CBM9_1"/>
    <property type="match status" value="1"/>
</dbReference>
<dbReference type="RefSeq" id="WP_042344737.1">
    <property type="nucleotide sequence ID" value="NZ_CDOH01000115.1"/>
</dbReference>
<organism evidence="2 3">
    <name type="scientific">Capnocytophaga canis</name>
    <dbReference type="NCBI Taxonomy" id="1848903"/>
    <lineage>
        <taxon>Bacteria</taxon>
        <taxon>Pseudomonadati</taxon>
        <taxon>Bacteroidota</taxon>
        <taxon>Flavobacteriia</taxon>
        <taxon>Flavobacteriales</taxon>
        <taxon>Flavobacteriaceae</taxon>
        <taxon>Capnocytophaga</taxon>
    </lineage>
</organism>
<dbReference type="GO" id="GO:0030246">
    <property type="term" value="F:carbohydrate binding"/>
    <property type="evidence" value="ECO:0007669"/>
    <property type="project" value="InterPro"/>
</dbReference>
<keyword evidence="3" id="KW-1185">Reference proteome</keyword>
<reference evidence="2 3" key="1">
    <citation type="submission" date="2015-01" db="EMBL/GenBank/DDBJ databases">
        <authorList>
            <person name="MANFREDI Pablo"/>
        </authorList>
    </citation>
    <scope>NUCLEOTIDE SEQUENCE [LARGE SCALE GENOMIC DNA]</scope>
    <source>
        <strain evidence="2 3">CcD38</strain>
    </source>
</reference>
<dbReference type="GO" id="GO:0045493">
    <property type="term" value="P:xylan catabolic process"/>
    <property type="evidence" value="ECO:0007669"/>
    <property type="project" value="UniProtKB-KW"/>
</dbReference>
<dbReference type="AlphaFoldDB" id="A0A0B7HYS1"/>
<protein>
    <submittedName>
        <fullName evidence="2">Putative Conserved Endo-1,4-beta-xylanase</fullName>
    </submittedName>
</protein>
<evidence type="ECO:0000313" key="3">
    <source>
        <dbReference type="Proteomes" id="UP000045051"/>
    </source>
</evidence>
<evidence type="ECO:0000259" key="1">
    <source>
        <dbReference type="Pfam" id="PF06452"/>
    </source>
</evidence>
<evidence type="ECO:0000313" key="2">
    <source>
        <dbReference type="EMBL" id="CEN47894.1"/>
    </source>
</evidence>
<dbReference type="SUPFAM" id="SSF49344">
    <property type="entry name" value="CBD9-like"/>
    <property type="match status" value="1"/>
</dbReference>